<dbReference type="SUPFAM" id="SSF49299">
    <property type="entry name" value="PKD domain"/>
    <property type="match status" value="1"/>
</dbReference>
<organism evidence="2 3">
    <name type="scientific">Micrococcus lylae</name>
    <dbReference type="NCBI Taxonomy" id="1273"/>
    <lineage>
        <taxon>Bacteria</taxon>
        <taxon>Bacillati</taxon>
        <taxon>Actinomycetota</taxon>
        <taxon>Actinomycetes</taxon>
        <taxon>Micrococcales</taxon>
        <taxon>Micrococcaceae</taxon>
        <taxon>Micrococcus</taxon>
    </lineage>
</organism>
<name>A0A1R4JLJ9_9MICC</name>
<dbReference type="InterPro" id="IPR000601">
    <property type="entry name" value="PKD_dom"/>
</dbReference>
<dbReference type="PROSITE" id="PS50093">
    <property type="entry name" value="PKD"/>
    <property type="match status" value="1"/>
</dbReference>
<dbReference type="AlphaFoldDB" id="A0A1R4JLJ9"/>
<dbReference type="InterPro" id="IPR013783">
    <property type="entry name" value="Ig-like_fold"/>
</dbReference>
<sequence>MEVNTRIEENKAGSIVYGPRVCVDEDGNVVPGAGQESFDLNDVAGLITVPPRLHADNGGRGIRHAHTNFYTDAIYILQNSTLNGEPALIRATPIEYHWDYGDGTTRTTEVAGSSQSEFNVETATSHQYEETGTYTVTLSTVYMGEYSLDGGQTWIPIDGTITRESDPLQADIFRTVTRNVADDCVENPSAWGCGAPGEDSDPAG</sequence>
<protein>
    <recommendedName>
        <fullName evidence="1">PKD domain-containing protein</fullName>
    </recommendedName>
</protein>
<dbReference type="Pfam" id="PF00801">
    <property type="entry name" value="PKD"/>
    <property type="match status" value="1"/>
</dbReference>
<dbReference type="CDD" id="cd00146">
    <property type="entry name" value="PKD"/>
    <property type="match status" value="1"/>
</dbReference>
<gene>
    <name evidence="2" type="ORF">FM125_09300</name>
</gene>
<evidence type="ECO:0000259" key="1">
    <source>
        <dbReference type="PROSITE" id="PS50093"/>
    </source>
</evidence>
<feature type="domain" description="PKD" evidence="1">
    <location>
        <begin position="92"/>
        <end position="139"/>
    </location>
</feature>
<dbReference type="EMBL" id="FUKP01000063">
    <property type="protein sequence ID" value="SJN32898.1"/>
    <property type="molecule type" value="Genomic_DNA"/>
</dbReference>
<proteinExistence type="predicted"/>
<dbReference type="GO" id="GO:0005975">
    <property type="term" value="P:carbohydrate metabolic process"/>
    <property type="evidence" value="ECO:0007669"/>
    <property type="project" value="UniProtKB-ARBA"/>
</dbReference>
<reference evidence="2 3" key="1">
    <citation type="submission" date="2017-02" db="EMBL/GenBank/DDBJ databases">
        <authorList>
            <person name="Peterson S.W."/>
        </authorList>
    </citation>
    <scope>NUCLEOTIDE SEQUENCE [LARGE SCALE GENOMIC DNA]</scope>
    <source>
        <strain evidence="2 3">2B3F</strain>
    </source>
</reference>
<dbReference type="Proteomes" id="UP000196230">
    <property type="component" value="Unassembled WGS sequence"/>
</dbReference>
<evidence type="ECO:0000313" key="2">
    <source>
        <dbReference type="EMBL" id="SJN32898.1"/>
    </source>
</evidence>
<accession>A0A1R4JLJ9</accession>
<dbReference type="Gene3D" id="2.60.40.10">
    <property type="entry name" value="Immunoglobulins"/>
    <property type="match status" value="1"/>
</dbReference>
<dbReference type="InterPro" id="IPR035986">
    <property type="entry name" value="PKD_dom_sf"/>
</dbReference>
<evidence type="ECO:0000313" key="3">
    <source>
        <dbReference type="Proteomes" id="UP000196230"/>
    </source>
</evidence>